<evidence type="ECO:0000313" key="1">
    <source>
        <dbReference type="EMBL" id="KZN97821.1"/>
    </source>
</evidence>
<reference evidence="1 2" key="1">
    <citation type="submission" date="2016-04" db="EMBL/GenBank/DDBJ databases">
        <title>Draft genome sequence of Aeribacillus pallidus 8m3 from petroleum reservoir.</title>
        <authorList>
            <person name="Poltaraus A.B."/>
            <person name="Nazina T.N."/>
            <person name="Tourova T.P."/>
            <person name="Malakho S.M."/>
            <person name="Korshunova A.V."/>
            <person name="Sokolova D.S."/>
        </authorList>
    </citation>
    <scope>NUCLEOTIDE SEQUENCE [LARGE SCALE GENOMIC DNA]</scope>
    <source>
        <strain evidence="1 2">8m3</strain>
    </source>
</reference>
<proteinExistence type="predicted"/>
<dbReference type="SUPFAM" id="SSF160631">
    <property type="entry name" value="SMI1/KNR4-like"/>
    <property type="match status" value="1"/>
</dbReference>
<keyword evidence="2" id="KW-1185">Reference proteome</keyword>
<name>A0A165Z4B8_9BACI</name>
<sequence>MKFFTKEWYDKMQKAHLLTIPESDEEWMDFIKSFEEDDEDVYDYLRQDLESIKDELLQTLPETFHPYILNGTINQPTLPKEVRDELIIWLKAKIEECEKVLDEANNHFEHIRENLPEELISILEDGLHDAELQYIHRDYDALRLTLNGEGSFSKGDAIVIEITGIKEEQSEIPLTPGMFWLYEEGDLNNKSFILSVLFDNPMTEWKVAAKQFSITHFYKTQIFHHDQEFEKENHSRHKAKKERHSLPYKLPDQYASFVTALHEGEAEKMYFLTEKEAIEIDRFLSLEELKLEGSVIPIAVCTNGNIVLHLETQKIFYLGANTEELAESFEKFLEGLYSKQFVDEMPLLSEPLPTEELESALFSEDLELIIRAWNTIVQEPEKHIPLIEKTLPYSLQHENEEIQLIGEVYMDHILSFNILSEQFINKLRKST</sequence>
<dbReference type="Proteomes" id="UP000076476">
    <property type="component" value="Unassembled WGS sequence"/>
</dbReference>
<dbReference type="InterPro" id="IPR037883">
    <property type="entry name" value="Knr4/Smi1-like_sf"/>
</dbReference>
<protein>
    <submittedName>
        <fullName evidence="1">Uncharacterized protein</fullName>
    </submittedName>
</protein>
<accession>A0A165Z4B8</accession>
<dbReference type="OrthoDB" id="2563891at2"/>
<evidence type="ECO:0000313" key="2">
    <source>
        <dbReference type="Proteomes" id="UP000076476"/>
    </source>
</evidence>
<dbReference type="EMBL" id="LWBR01000005">
    <property type="protein sequence ID" value="KZN97821.1"/>
    <property type="molecule type" value="Genomic_DNA"/>
</dbReference>
<dbReference type="AlphaFoldDB" id="A0A165Z4B8"/>
<comment type="caution">
    <text evidence="1">The sequence shown here is derived from an EMBL/GenBank/DDBJ whole genome shotgun (WGS) entry which is preliminary data.</text>
</comment>
<dbReference type="Gene3D" id="3.40.1580.10">
    <property type="entry name" value="SMI1/KNR4-like"/>
    <property type="match status" value="1"/>
</dbReference>
<dbReference type="RefSeq" id="WP_063386501.1">
    <property type="nucleotide sequence ID" value="NZ_LWBR01000005.1"/>
</dbReference>
<dbReference type="Pfam" id="PF13315">
    <property type="entry name" value="DUF4085"/>
    <property type="match status" value="1"/>
</dbReference>
<dbReference type="InterPro" id="IPR025144">
    <property type="entry name" value="DUF4085"/>
</dbReference>
<gene>
    <name evidence="1" type="ORF">AZI98_01370</name>
</gene>
<organism evidence="1 2">
    <name type="scientific">Aeribacillus pallidus</name>
    <dbReference type="NCBI Taxonomy" id="33936"/>
    <lineage>
        <taxon>Bacteria</taxon>
        <taxon>Bacillati</taxon>
        <taxon>Bacillota</taxon>
        <taxon>Bacilli</taxon>
        <taxon>Bacillales</taxon>
        <taxon>Bacillaceae</taxon>
        <taxon>Aeribacillus</taxon>
    </lineage>
</organism>